<dbReference type="EMBL" id="JAMOIM010000008">
    <property type="protein sequence ID" value="MCW6509017.1"/>
    <property type="molecule type" value="Genomic_DNA"/>
</dbReference>
<dbReference type="SUPFAM" id="SSF102215">
    <property type="entry name" value="Creatininase"/>
    <property type="match status" value="1"/>
</dbReference>
<evidence type="ECO:0000256" key="3">
    <source>
        <dbReference type="ARBA" id="ARBA00022801"/>
    </source>
</evidence>
<dbReference type="InterPro" id="IPR024087">
    <property type="entry name" value="Creatininase-like_sf"/>
</dbReference>
<dbReference type="GO" id="GO:0009231">
    <property type="term" value="P:riboflavin biosynthetic process"/>
    <property type="evidence" value="ECO:0007669"/>
    <property type="project" value="TreeGrafter"/>
</dbReference>
<dbReference type="PANTHER" id="PTHR35005:SF1">
    <property type="entry name" value="2-AMINO-5-FORMYLAMINO-6-RIBOSYLAMINOPYRIMIDIN-4(3H)-ONE 5'-MONOPHOSPHATE DEFORMYLASE"/>
    <property type="match status" value="1"/>
</dbReference>
<dbReference type="InterPro" id="IPR003785">
    <property type="entry name" value="Creatininase/forma_Hydrolase"/>
</dbReference>
<dbReference type="AlphaFoldDB" id="A0AA42CN41"/>
<comment type="cofactor">
    <cofactor evidence="1">
        <name>Zn(2+)</name>
        <dbReference type="ChEBI" id="CHEBI:29105"/>
    </cofactor>
</comment>
<proteinExistence type="inferred from homology"/>
<dbReference type="GO" id="GO:0016811">
    <property type="term" value="F:hydrolase activity, acting on carbon-nitrogen (but not peptide) bonds, in linear amides"/>
    <property type="evidence" value="ECO:0007669"/>
    <property type="project" value="TreeGrafter"/>
</dbReference>
<protein>
    <submittedName>
        <fullName evidence="6">Creatininase family protein</fullName>
    </submittedName>
</protein>
<keyword evidence="7" id="KW-1185">Reference proteome</keyword>
<organism evidence="6 7">
    <name type="scientific">Lichenifustis flavocetrariae</name>
    <dbReference type="NCBI Taxonomy" id="2949735"/>
    <lineage>
        <taxon>Bacteria</taxon>
        <taxon>Pseudomonadati</taxon>
        <taxon>Pseudomonadota</taxon>
        <taxon>Alphaproteobacteria</taxon>
        <taxon>Hyphomicrobiales</taxon>
        <taxon>Lichenihabitantaceae</taxon>
        <taxon>Lichenifustis</taxon>
    </lineage>
</organism>
<name>A0AA42CN41_9HYPH</name>
<comment type="caution">
    <text evidence="6">The sequence shown here is derived from an EMBL/GenBank/DDBJ whole genome shotgun (WGS) entry which is preliminary data.</text>
</comment>
<gene>
    <name evidence="6" type="ORF">M8523_13395</name>
</gene>
<keyword evidence="3" id="KW-0378">Hydrolase</keyword>
<keyword evidence="4" id="KW-0862">Zinc</keyword>
<dbReference type="Gene3D" id="3.40.50.10310">
    <property type="entry name" value="Creatininase"/>
    <property type="match status" value="1"/>
</dbReference>
<dbReference type="RefSeq" id="WP_282585387.1">
    <property type="nucleotide sequence ID" value="NZ_JAMOIM010000008.1"/>
</dbReference>
<dbReference type="Proteomes" id="UP001165667">
    <property type="component" value="Unassembled WGS sequence"/>
</dbReference>
<evidence type="ECO:0000256" key="5">
    <source>
        <dbReference type="ARBA" id="ARBA00024029"/>
    </source>
</evidence>
<evidence type="ECO:0000256" key="4">
    <source>
        <dbReference type="ARBA" id="ARBA00022833"/>
    </source>
</evidence>
<dbReference type="PANTHER" id="PTHR35005">
    <property type="entry name" value="3-DEHYDRO-SCYLLO-INOSOSE HYDROLASE"/>
    <property type="match status" value="1"/>
</dbReference>
<dbReference type="Pfam" id="PF02633">
    <property type="entry name" value="Creatininase"/>
    <property type="match status" value="1"/>
</dbReference>
<evidence type="ECO:0000313" key="7">
    <source>
        <dbReference type="Proteomes" id="UP001165667"/>
    </source>
</evidence>
<reference evidence="6" key="1">
    <citation type="submission" date="2022-05" db="EMBL/GenBank/DDBJ databases">
        <authorList>
            <person name="Pankratov T."/>
        </authorList>
    </citation>
    <scope>NUCLEOTIDE SEQUENCE</scope>
    <source>
        <strain evidence="6">BP6-180914</strain>
    </source>
</reference>
<accession>A0AA42CN41</accession>
<keyword evidence="2" id="KW-0479">Metal-binding</keyword>
<evidence type="ECO:0000313" key="6">
    <source>
        <dbReference type="EMBL" id="MCW6509017.1"/>
    </source>
</evidence>
<sequence>MPSSKLWAEWTWADFEATDMAETIAVLPVAAIEQHGPHLPVGVDTFIMEGYLRRVAATLPADLPVLFLPVQAIGKSNEHIEYPGTLTLSAETVIRAWTEIGESVHRAGVRKLVLLNSHGGNVTSLDIVARDLRVRLGMLVVAVSWHRFGYPEEVASPHERTHGIHAGEVETSLMLAYRPELVRMAQAENFTPESVAIEQEFKWLRVTQPIGFGWMAQDNSRSGAMGNAAAATSAKGETAADFGAAAFIELIRDLQAFDPARLPNGPLKRKG</sequence>
<comment type="similarity">
    <text evidence="5">Belongs to the creatininase superfamily.</text>
</comment>
<evidence type="ECO:0000256" key="1">
    <source>
        <dbReference type="ARBA" id="ARBA00001947"/>
    </source>
</evidence>
<evidence type="ECO:0000256" key="2">
    <source>
        <dbReference type="ARBA" id="ARBA00022723"/>
    </source>
</evidence>
<dbReference type="GO" id="GO:0046872">
    <property type="term" value="F:metal ion binding"/>
    <property type="evidence" value="ECO:0007669"/>
    <property type="project" value="UniProtKB-KW"/>
</dbReference>